<comment type="caution">
    <text evidence="2">The sequence shown here is derived from an EMBL/GenBank/DDBJ whole genome shotgun (WGS) entry which is preliminary data.</text>
</comment>
<evidence type="ECO:0000256" key="1">
    <source>
        <dbReference type="SAM" id="MobiDB-lite"/>
    </source>
</evidence>
<gene>
    <name evidence="2" type="ORF">Baya_6704</name>
</gene>
<protein>
    <submittedName>
        <fullName evidence="2">Uncharacterized protein</fullName>
    </submittedName>
</protein>
<name>A0A556U1P0_BAGYA</name>
<dbReference type="EMBL" id="VCAZ01000037">
    <property type="protein sequence ID" value="TSL82605.1"/>
    <property type="molecule type" value="Genomic_DNA"/>
</dbReference>
<evidence type="ECO:0000313" key="3">
    <source>
        <dbReference type="Proteomes" id="UP000319801"/>
    </source>
</evidence>
<accession>A0A556U1P0</accession>
<evidence type="ECO:0000313" key="2">
    <source>
        <dbReference type="EMBL" id="TSL82605.1"/>
    </source>
</evidence>
<proteinExistence type="predicted"/>
<sequence>MPGADDHLPRTAEVLNCRFPHRVDDDDDEDDDEEEMFRDRGDVNPDTSAWRSRYNPTSSRQVAAPPDTFIAARRSTYQLGHIHGSV</sequence>
<dbReference type="AlphaFoldDB" id="A0A556U1P0"/>
<feature type="compositionally biased region" description="Acidic residues" evidence="1">
    <location>
        <begin position="25"/>
        <end position="36"/>
    </location>
</feature>
<keyword evidence="3" id="KW-1185">Reference proteome</keyword>
<feature type="compositionally biased region" description="Polar residues" evidence="1">
    <location>
        <begin position="45"/>
        <end position="61"/>
    </location>
</feature>
<dbReference type="Proteomes" id="UP000319801">
    <property type="component" value="Unassembled WGS sequence"/>
</dbReference>
<feature type="region of interest" description="Disordered" evidence="1">
    <location>
        <begin position="18"/>
        <end position="65"/>
    </location>
</feature>
<reference evidence="2 3" key="1">
    <citation type="journal article" date="2019" name="Genome Biol. Evol.">
        <title>Whole-Genome Sequencing of the Giant Devil Catfish, Bagarius yarrelli.</title>
        <authorList>
            <person name="Jiang W."/>
            <person name="Lv Y."/>
            <person name="Cheng L."/>
            <person name="Yang K."/>
            <person name="Chao B."/>
            <person name="Wang X."/>
            <person name="Li Y."/>
            <person name="Pan X."/>
            <person name="You X."/>
            <person name="Zhang Y."/>
            <person name="Yang J."/>
            <person name="Li J."/>
            <person name="Zhang X."/>
            <person name="Liu S."/>
            <person name="Sun C."/>
            <person name="Yang J."/>
            <person name="Shi Q."/>
        </authorList>
    </citation>
    <scope>NUCLEOTIDE SEQUENCE [LARGE SCALE GENOMIC DNA]</scope>
    <source>
        <strain evidence="2">JWS20170419001</strain>
        <tissue evidence="2">Muscle</tissue>
    </source>
</reference>
<organism evidence="2 3">
    <name type="scientific">Bagarius yarrelli</name>
    <name type="common">Goonch</name>
    <name type="synonym">Bagrus yarrelli</name>
    <dbReference type="NCBI Taxonomy" id="175774"/>
    <lineage>
        <taxon>Eukaryota</taxon>
        <taxon>Metazoa</taxon>
        <taxon>Chordata</taxon>
        <taxon>Craniata</taxon>
        <taxon>Vertebrata</taxon>
        <taxon>Euteleostomi</taxon>
        <taxon>Actinopterygii</taxon>
        <taxon>Neopterygii</taxon>
        <taxon>Teleostei</taxon>
        <taxon>Ostariophysi</taxon>
        <taxon>Siluriformes</taxon>
        <taxon>Sisoridae</taxon>
        <taxon>Sisorinae</taxon>
        <taxon>Bagarius</taxon>
    </lineage>
</organism>